<dbReference type="SUPFAM" id="SSF53474">
    <property type="entry name" value="alpha/beta-Hydrolases"/>
    <property type="match status" value="1"/>
</dbReference>
<evidence type="ECO:0000256" key="4">
    <source>
        <dbReference type="ARBA" id="ARBA00022729"/>
    </source>
</evidence>
<evidence type="ECO:0000313" key="10">
    <source>
        <dbReference type="EMBL" id="KAK6346730.1"/>
    </source>
</evidence>
<comment type="similarity">
    <text evidence="1">Belongs to the palmitoyl-protein thioesterase family.</text>
</comment>
<dbReference type="Proteomes" id="UP001375240">
    <property type="component" value="Unassembled WGS sequence"/>
</dbReference>
<dbReference type="GO" id="GO:0008474">
    <property type="term" value="F:palmitoyl-(protein) hydrolase activity"/>
    <property type="evidence" value="ECO:0007669"/>
    <property type="project" value="UniProtKB-EC"/>
</dbReference>
<organism evidence="10 11">
    <name type="scientific">Orbilia brochopaga</name>
    <dbReference type="NCBI Taxonomy" id="3140254"/>
    <lineage>
        <taxon>Eukaryota</taxon>
        <taxon>Fungi</taxon>
        <taxon>Dikarya</taxon>
        <taxon>Ascomycota</taxon>
        <taxon>Pezizomycotina</taxon>
        <taxon>Orbiliomycetes</taxon>
        <taxon>Orbiliales</taxon>
        <taxon>Orbiliaceae</taxon>
        <taxon>Orbilia</taxon>
    </lineage>
</organism>
<evidence type="ECO:0000256" key="3">
    <source>
        <dbReference type="ARBA" id="ARBA00014212"/>
    </source>
</evidence>
<feature type="chain" id="PRO_5043844134" description="Palmitoyl-protein thioesterase 1" evidence="9">
    <location>
        <begin position="20"/>
        <end position="374"/>
    </location>
</feature>
<dbReference type="AlphaFoldDB" id="A0AAV9UQY7"/>
<accession>A0AAV9UQY7</accession>
<keyword evidence="6" id="KW-1015">Disulfide bond</keyword>
<dbReference type="InterPro" id="IPR002472">
    <property type="entry name" value="Palm_thioest"/>
</dbReference>
<dbReference type="EC" id="3.1.2.22" evidence="2"/>
<protein>
    <recommendedName>
        <fullName evidence="3">Palmitoyl-protein thioesterase 1</fullName>
        <ecNumber evidence="2">3.1.2.22</ecNumber>
    </recommendedName>
    <alternativeName>
        <fullName evidence="8">Palmitoyl-protein hydrolase 1</fullName>
    </alternativeName>
</protein>
<evidence type="ECO:0000256" key="8">
    <source>
        <dbReference type="ARBA" id="ARBA00031934"/>
    </source>
</evidence>
<dbReference type="PRINTS" id="PR00414">
    <property type="entry name" value="PPTHIESTRASE"/>
</dbReference>
<comment type="caution">
    <text evidence="10">The sequence shown here is derived from an EMBL/GenBank/DDBJ whole genome shotgun (WGS) entry which is preliminary data.</text>
</comment>
<dbReference type="InterPro" id="IPR029058">
    <property type="entry name" value="AB_hydrolase_fold"/>
</dbReference>
<dbReference type="Pfam" id="PF02089">
    <property type="entry name" value="Palm_thioest"/>
    <property type="match status" value="1"/>
</dbReference>
<reference evidence="10 11" key="1">
    <citation type="submission" date="2019-10" db="EMBL/GenBank/DDBJ databases">
        <authorList>
            <person name="Palmer J.M."/>
        </authorList>
    </citation>
    <scope>NUCLEOTIDE SEQUENCE [LARGE SCALE GENOMIC DNA]</scope>
    <source>
        <strain evidence="10 11">TWF696</strain>
    </source>
</reference>
<evidence type="ECO:0000256" key="9">
    <source>
        <dbReference type="SAM" id="SignalP"/>
    </source>
</evidence>
<dbReference type="FunFam" id="3.40.50.1820:FF:000107">
    <property type="entry name" value="Palmitoyl-protein thioesterase 1"/>
    <property type="match status" value="1"/>
</dbReference>
<keyword evidence="7" id="KW-0325">Glycoprotein</keyword>
<feature type="signal peptide" evidence="9">
    <location>
        <begin position="1"/>
        <end position="19"/>
    </location>
</feature>
<dbReference type="PANTHER" id="PTHR11247:SF8">
    <property type="entry name" value="PALMITOYL-PROTEIN THIOESTERASE 1"/>
    <property type="match status" value="1"/>
</dbReference>
<evidence type="ECO:0000256" key="2">
    <source>
        <dbReference type="ARBA" id="ARBA00012423"/>
    </source>
</evidence>
<evidence type="ECO:0000256" key="6">
    <source>
        <dbReference type="ARBA" id="ARBA00023157"/>
    </source>
</evidence>
<sequence>MACRRSLLLAGCMASLAAAATIPAPLPLVIWHGLGDNYENPGLQSVADLYKSIYPGAVTHIIALGEDAGADRKASYFGSLHEDMAAVCSQLSANPDLITAAAPHGVHALGFSQGGLFMRGFIETCNVPAVHTLVTFGSPHNGISEFVHCKPTDWVCRAAFGFLGANKWSEWVQSNIVPAQYYRHPSEEQMQKYLESSGFLADVNNEREVKNGNYSSNLAGMEGGLVLYKFDEDQVIIPKESVWFADVKEDGEVRWLTDRKMYTEDWLGLKRLDKAGKLKFLKTGGQHMHITDDLLKEVYTKYLWQPEGVKAVEVDVREFKDSLASLAAPYAQGIGSADVGEGRNTDTEGSGIVAQPGPAVFQAQHIKGPVWRQQ</sequence>
<keyword evidence="11" id="KW-1185">Reference proteome</keyword>
<proteinExistence type="inferred from homology"/>
<name>A0AAV9UQY7_9PEZI</name>
<dbReference type="PANTHER" id="PTHR11247">
    <property type="entry name" value="PALMITOYL-PROTEIN THIOESTERASE/DOLICHYLDIPHOSPHATASE 1"/>
    <property type="match status" value="1"/>
</dbReference>
<gene>
    <name evidence="10" type="ORF">TWF696_006842</name>
</gene>
<dbReference type="Gene3D" id="3.40.50.1820">
    <property type="entry name" value="alpha/beta hydrolase"/>
    <property type="match status" value="1"/>
</dbReference>
<evidence type="ECO:0000256" key="1">
    <source>
        <dbReference type="ARBA" id="ARBA00010758"/>
    </source>
</evidence>
<evidence type="ECO:0000313" key="11">
    <source>
        <dbReference type="Proteomes" id="UP001375240"/>
    </source>
</evidence>
<evidence type="ECO:0000256" key="5">
    <source>
        <dbReference type="ARBA" id="ARBA00022801"/>
    </source>
</evidence>
<keyword evidence="4 9" id="KW-0732">Signal</keyword>
<dbReference type="EMBL" id="JAVHNQ010000005">
    <property type="protein sequence ID" value="KAK6346730.1"/>
    <property type="molecule type" value="Genomic_DNA"/>
</dbReference>
<keyword evidence="5" id="KW-0378">Hydrolase</keyword>
<evidence type="ECO:0000256" key="7">
    <source>
        <dbReference type="ARBA" id="ARBA00023180"/>
    </source>
</evidence>